<name>A0A8J5CXA8_CHIOP</name>
<dbReference type="Proteomes" id="UP000770661">
    <property type="component" value="Unassembled WGS sequence"/>
</dbReference>
<organism evidence="2 3">
    <name type="scientific">Chionoecetes opilio</name>
    <name type="common">Atlantic snow crab</name>
    <name type="synonym">Cancer opilio</name>
    <dbReference type="NCBI Taxonomy" id="41210"/>
    <lineage>
        <taxon>Eukaryota</taxon>
        <taxon>Metazoa</taxon>
        <taxon>Ecdysozoa</taxon>
        <taxon>Arthropoda</taxon>
        <taxon>Crustacea</taxon>
        <taxon>Multicrustacea</taxon>
        <taxon>Malacostraca</taxon>
        <taxon>Eumalacostraca</taxon>
        <taxon>Eucarida</taxon>
        <taxon>Decapoda</taxon>
        <taxon>Pleocyemata</taxon>
        <taxon>Brachyura</taxon>
        <taxon>Eubrachyura</taxon>
        <taxon>Majoidea</taxon>
        <taxon>Majidae</taxon>
        <taxon>Chionoecetes</taxon>
    </lineage>
</organism>
<proteinExistence type="predicted"/>
<feature type="compositionally biased region" description="Basic and acidic residues" evidence="1">
    <location>
        <begin position="12"/>
        <end position="23"/>
    </location>
</feature>
<evidence type="ECO:0000313" key="3">
    <source>
        <dbReference type="Proteomes" id="UP000770661"/>
    </source>
</evidence>
<evidence type="ECO:0000256" key="1">
    <source>
        <dbReference type="SAM" id="MobiDB-lite"/>
    </source>
</evidence>
<accession>A0A8J5CXA8</accession>
<evidence type="ECO:0000313" key="2">
    <source>
        <dbReference type="EMBL" id="KAG0721592.1"/>
    </source>
</evidence>
<feature type="compositionally biased region" description="Pro residues" evidence="1">
    <location>
        <begin position="1"/>
        <end position="11"/>
    </location>
</feature>
<protein>
    <submittedName>
        <fullName evidence="2">Uncharacterized protein</fullName>
    </submittedName>
</protein>
<keyword evidence="3" id="KW-1185">Reference proteome</keyword>
<comment type="caution">
    <text evidence="2">The sequence shown here is derived from an EMBL/GenBank/DDBJ whole genome shotgun (WGS) entry which is preliminary data.</text>
</comment>
<gene>
    <name evidence="2" type="ORF">GWK47_046184</name>
</gene>
<dbReference type="AlphaFoldDB" id="A0A8J5CXA8"/>
<reference evidence="2" key="1">
    <citation type="submission" date="2020-07" db="EMBL/GenBank/DDBJ databases">
        <title>The High-quality genome of the commercially important snow crab, Chionoecetes opilio.</title>
        <authorList>
            <person name="Jeong J.-H."/>
            <person name="Ryu S."/>
        </authorList>
    </citation>
    <scope>NUCLEOTIDE SEQUENCE</scope>
    <source>
        <strain evidence="2">MADBK_172401_WGS</strain>
        <tissue evidence="2">Digestive gland</tissue>
    </source>
</reference>
<feature type="region of interest" description="Disordered" evidence="1">
    <location>
        <begin position="1"/>
        <end position="40"/>
    </location>
</feature>
<sequence>MLPTAPCPTPTPREETGERDRFHQPSTCDITAWGKGGGKSSFAAPETQAMVISRLSEDPRLLEGKLKFGDDTLAIKDSINILGVKVDSRLRFDRHLETVGRRASLRVTLRAE</sequence>
<dbReference type="EMBL" id="JACEEZ010010843">
    <property type="protein sequence ID" value="KAG0721592.1"/>
    <property type="molecule type" value="Genomic_DNA"/>
</dbReference>